<dbReference type="EMBL" id="CAUYUJ010018450">
    <property type="protein sequence ID" value="CAK0883697.1"/>
    <property type="molecule type" value="Genomic_DNA"/>
</dbReference>
<name>A0ABN9WEZ9_9DINO</name>
<organism evidence="1 2">
    <name type="scientific">Prorocentrum cordatum</name>
    <dbReference type="NCBI Taxonomy" id="2364126"/>
    <lineage>
        <taxon>Eukaryota</taxon>
        <taxon>Sar</taxon>
        <taxon>Alveolata</taxon>
        <taxon>Dinophyceae</taxon>
        <taxon>Prorocentrales</taxon>
        <taxon>Prorocentraceae</taxon>
        <taxon>Prorocentrum</taxon>
    </lineage>
</organism>
<keyword evidence="2" id="KW-1185">Reference proteome</keyword>
<protein>
    <submittedName>
        <fullName evidence="1">Uncharacterized protein</fullName>
    </submittedName>
</protein>
<feature type="non-terminal residue" evidence="1">
    <location>
        <position position="313"/>
    </location>
</feature>
<dbReference type="Proteomes" id="UP001189429">
    <property type="component" value="Unassembled WGS sequence"/>
</dbReference>
<reference evidence="1" key="1">
    <citation type="submission" date="2023-10" db="EMBL/GenBank/DDBJ databases">
        <authorList>
            <person name="Chen Y."/>
            <person name="Shah S."/>
            <person name="Dougan E. K."/>
            <person name="Thang M."/>
            <person name="Chan C."/>
        </authorList>
    </citation>
    <scope>NUCLEOTIDE SEQUENCE [LARGE SCALE GENOMIC DNA]</scope>
</reference>
<evidence type="ECO:0000313" key="1">
    <source>
        <dbReference type="EMBL" id="CAK0883697.1"/>
    </source>
</evidence>
<sequence>MVAGSVLLVEPDAFTRLSDQLHAELDEKRRRQIQASIDATGNERRQNRLRGRAQKLNKAAQLLSPFDKRVSLSGIRVQGQTMQEPSQVLQGLTDYWKPVFTGKDFDDSRARDFLGAHAPQVTCSDLPPPTFKFLQDFLRRQEDSGPGPDRLRHAAWARAPRGAGILFDGLQWILQGSTSSWNFNELLGVFIPKGTEANDAEGVFRDVGDAKPLGLKNTDCTILIGVCCFELSRRVPAGPDSNQRGCVLGRNFCSNIVGLDAYSRVYSMGPQASPPLLVGFDFGQAFPSLCQRWLALVLDVLDLPPPLRWFFDA</sequence>
<accession>A0ABN9WEZ9</accession>
<proteinExistence type="predicted"/>
<evidence type="ECO:0000313" key="2">
    <source>
        <dbReference type="Proteomes" id="UP001189429"/>
    </source>
</evidence>
<gene>
    <name evidence="1" type="ORF">PCOR1329_LOCUS65844</name>
</gene>
<comment type="caution">
    <text evidence="1">The sequence shown here is derived from an EMBL/GenBank/DDBJ whole genome shotgun (WGS) entry which is preliminary data.</text>
</comment>